<keyword evidence="3" id="KW-0813">Transport</keyword>
<comment type="catalytic activity">
    <reaction evidence="9">
        <text>a dipeptide(out) + ATP + H2O = a dipeptide(in) + ADP + phosphate + H(+)</text>
        <dbReference type="Rhea" id="RHEA:23120"/>
        <dbReference type="ChEBI" id="CHEBI:15377"/>
        <dbReference type="ChEBI" id="CHEBI:15378"/>
        <dbReference type="ChEBI" id="CHEBI:30616"/>
        <dbReference type="ChEBI" id="CHEBI:43474"/>
        <dbReference type="ChEBI" id="CHEBI:90799"/>
        <dbReference type="ChEBI" id="CHEBI:456216"/>
        <dbReference type="EC" id="7.4.2.9"/>
    </reaction>
</comment>
<keyword evidence="5" id="KW-0547">Nucleotide-binding</keyword>
<dbReference type="EC" id="7.4.2.9" evidence="8"/>
<evidence type="ECO:0000256" key="9">
    <source>
        <dbReference type="ARBA" id="ARBA00047356"/>
    </source>
</evidence>
<dbReference type="PANTHER" id="PTHR43297:SF2">
    <property type="entry name" value="DIPEPTIDE TRANSPORT ATP-BINDING PROTEIN DPPD"/>
    <property type="match status" value="1"/>
</dbReference>
<keyword evidence="4" id="KW-1003">Cell membrane</keyword>
<gene>
    <name evidence="11" type="ORF">P1P91_08025</name>
</gene>
<sequence>MTPLLSVEGLSIAFDGVPVVEDLSLGLNVGETLALVGESGSGKSVTALGLLNLLPPNARVQGARALEGTDLARLSRNQWNAVRGGRVGFVFQEPMTSLNPLHKIGKQIVETLRLHQGLSASAARARALALLQRVKLPRAGELLDAWPHQLSGGQRQRVMIAMAIANNPRLLIADEPTTALDVSVQQDILALLRELRDEYGMGLLFITHDLNLVRRHADRVCVMRAGRVEETGAVDDVFYAPQTAYTRALLAAEPDGRPEPVANAAPLLTARQLAVSFSRPRRGLFRPAPPAFEALKPLDLRLRPGETLGIVGESGSGKTTLASAIMRLVASRGEVTLGEDRLDRLKGASLRRRRHRLQMVFQDPYGALSPRMPVFDIISEGLRFHFPDLGEQAVRERVHQTLEDVGLPQSVAARYPHEFSGGQRQRIAVARAIVLEPELLVLDEPTSALDRQVQKQLIELLRRLQAERGLGYLFISHDLAVVRAMAHRVIVLKDGDVVEQGECEALFDAPRHPYTRRLIEAAKPEQRTRV</sequence>
<evidence type="ECO:0000256" key="3">
    <source>
        <dbReference type="ARBA" id="ARBA00022448"/>
    </source>
</evidence>
<proteinExistence type="inferred from homology"/>
<comment type="similarity">
    <text evidence="2">Belongs to the ABC transporter superfamily.</text>
</comment>
<dbReference type="PROSITE" id="PS50893">
    <property type="entry name" value="ABC_TRANSPORTER_2"/>
    <property type="match status" value="2"/>
</dbReference>
<dbReference type="InterPro" id="IPR013563">
    <property type="entry name" value="Oligopep_ABC_C"/>
</dbReference>
<dbReference type="NCBIfam" id="NF008453">
    <property type="entry name" value="PRK11308.1"/>
    <property type="match status" value="2"/>
</dbReference>
<keyword evidence="12" id="KW-1185">Reference proteome</keyword>
<dbReference type="Proteomes" id="UP001301869">
    <property type="component" value="Chromosome"/>
</dbReference>
<evidence type="ECO:0000256" key="7">
    <source>
        <dbReference type="ARBA" id="ARBA00023136"/>
    </source>
</evidence>
<dbReference type="InterPro" id="IPR017871">
    <property type="entry name" value="ABC_transporter-like_CS"/>
</dbReference>
<dbReference type="GO" id="GO:0005524">
    <property type="term" value="F:ATP binding"/>
    <property type="evidence" value="ECO:0007669"/>
    <property type="project" value="UniProtKB-KW"/>
</dbReference>
<evidence type="ECO:0000256" key="4">
    <source>
        <dbReference type="ARBA" id="ARBA00022475"/>
    </source>
</evidence>
<dbReference type="Pfam" id="PF00005">
    <property type="entry name" value="ABC_tran"/>
    <property type="match status" value="2"/>
</dbReference>
<accession>A0ABY9YWK8</accession>
<dbReference type="EMBL" id="CP119391">
    <property type="protein sequence ID" value="WNK18845.1"/>
    <property type="molecule type" value="Genomic_DNA"/>
</dbReference>
<keyword evidence="6 11" id="KW-0067">ATP-binding</keyword>
<evidence type="ECO:0000256" key="5">
    <source>
        <dbReference type="ARBA" id="ARBA00022741"/>
    </source>
</evidence>
<protein>
    <recommendedName>
        <fullName evidence="8">ABC-type dipeptide transporter</fullName>
        <ecNumber evidence="8">7.4.2.9</ecNumber>
    </recommendedName>
</protein>
<dbReference type="InterPro" id="IPR003439">
    <property type="entry name" value="ABC_transporter-like_ATP-bd"/>
</dbReference>
<dbReference type="NCBIfam" id="NF007739">
    <property type="entry name" value="PRK10419.1"/>
    <property type="match status" value="2"/>
</dbReference>
<feature type="domain" description="ABC transporter" evidence="10">
    <location>
        <begin position="5"/>
        <end position="250"/>
    </location>
</feature>
<evidence type="ECO:0000256" key="6">
    <source>
        <dbReference type="ARBA" id="ARBA00022840"/>
    </source>
</evidence>
<dbReference type="Gene3D" id="3.40.50.300">
    <property type="entry name" value="P-loop containing nucleotide triphosphate hydrolases"/>
    <property type="match status" value="2"/>
</dbReference>
<dbReference type="InterPro" id="IPR050388">
    <property type="entry name" value="ABC_Ni/Peptide_Import"/>
</dbReference>
<dbReference type="SUPFAM" id="SSF52540">
    <property type="entry name" value="P-loop containing nucleoside triphosphate hydrolases"/>
    <property type="match status" value="2"/>
</dbReference>
<name>A0ABY9YWK8_9GAMM</name>
<evidence type="ECO:0000256" key="1">
    <source>
        <dbReference type="ARBA" id="ARBA00004417"/>
    </source>
</evidence>
<organism evidence="11 12">
    <name type="scientific">Halomonas piscis</name>
    <dbReference type="NCBI Taxonomy" id="3031727"/>
    <lineage>
        <taxon>Bacteria</taxon>
        <taxon>Pseudomonadati</taxon>
        <taxon>Pseudomonadota</taxon>
        <taxon>Gammaproteobacteria</taxon>
        <taxon>Oceanospirillales</taxon>
        <taxon>Halomonadaceae</taxon>
        <taxon>Halomonas</taxon>
    </lineage>
</organism>
<evidence type="ECO:0000256" key="8">
    <source>
        <dbReference type="ARBA" id="ARBA00038852"/>
    </source>
</evidence>
<comment type="subcellular location">
    <subcellularLocation>
        <location evidence="1">Cell inner membrane</location>
        <topology evidence="1">Peripheral membrane protein</topology>
    </subcellularLocation>
</comment>
<reference evidence="11 12" key="1">
    <citation type="submission" date="2023-03" db="EMBL/GenBank/DDBJ databases">
        <title>Halomonas sp. nov., isolated from Korean tranditional fermented seafood 'Jeotgal'.</title>
        <authorList>
            <person name="Kim B."/>
            <person name="Shin N.-R."/>
        </authorList>
    </citation>
    <scope>NUCLEOTIDE SEQUENCE [LARGE SCALE GENOMIC DNA]</scope>
    <source>
        <strain evidence="11 12">SG2L-4</strain>
    </source>
</reference>
<dbReference type="PROSITE" id="PS00211">
    <property type="entry name" value="ABC_TRANSPORTER_1"/>
    <property type="match status" value="2"/>
</dbReference>
<dbReference type="PANTHER" id="PTHR43297">
    <property type="entry name" value="OLIGOPEPTIDE TRANSPORT ATP-BINDING PROTEIN APPD"/>
    <property type="match status" value="1"/>
</dbReference>
<dbReference type="SMART" id="SM00382">
    <property type="entry name" value="AAA"/>
    <property type="match status" value="2"/>
</dbReference>
<feature type="domain" description="ABC transporter" evidence="10">
    <location>
        <begin position="270"/>
        <end position="519"/>
    </location>
</feature>
<dbReference type="RefSeq" id="WP_311881815.1">
    <property type="nucleotide sequence ID" value="NZ_CP119391.1"/>
</dbReference>
<dbReference type="Pfam" id="PF08352">
    <property type="entry name" value="oligo_HPY"/>
    <property type="match status" value="1"/>
</dbReference>
<evidence type="ECO:0000259" key="10">
    <source>
        <dbReference type="PROSITE" id="PS50893"/>
    </source>
</evidence>
<dbReference type="CDD" id="cd03257">
    <property type="entry name" value="ABC_NikE_OppD_transporters"/>
    <property type="match status" value="2"/>
</dbReference>
<dbReference type="InterPro" id="IPR027417">
    <property type="entry name" value="P-loop_NTPase"/>
</dbReference>
<keyword evidence="7" id="KW-0472">Membrane</keyword>
<evidence type="ECO:0000256" key="2">
    <source>
        <dbReference type="ARBA" id="ARBA00005417"/>
    </source>
</evidence>
<evidence type="ECO:0000313" key="12">
    <source>
        <dbReference type="Proteomes" id="UP001301869"/>
    </source>
</evidence>
<dbReference type="InterPro" id="IPR003593">
    <property type="entry name" value="AAA+_ATPase"/>
</dbReference>
<evidence type="ECO:0000313" key="11">
    <source>
        <dbReference type="EMBL" id="WNK18845.1"/>
    </source>
</evidence>